<dbReference type="PANTHER" id="PTHR16317:SF1">
    <property type="entry name" value="KICSTOR COMPLEX PROTEIN ITFG2"/>
    <property type="match status" value="1"/>
</dbReference>
<feature type="region of interest" description="Disordered" evidence="1">
    <location>
        <begin position="107"/>
        <end position="161"/>
    </location>
</feature>
<feature type="compositionally biased region" description="Polar residues" evidence="1">
    <location>
        <begin position="217"/>
        <end position="229"/>
    </location>
</feature>
<dbReference type="GO" id="GO:0032006">
    <property type="term" value="P:regulation of TOR signaling"/>
    <property type="evidence" value="ECO:0007669"/>
    <property type="project" value="TreeGrafter"/>
</dbReference>
<feature type="compositionally biased region" description="Basic residues" evidence="1">
    <location>
        <begin position="603"/>
        <end position="613"/>
    </location>
</feature>
<organism evidence="2 3">
    <name type="scientific">Linnemannia gamsii</name>
    <dbReference type="NCBI Taxonomy" id="64522"/>
    <lineage>
        <taxon>Eukaryota</taxon>
        <taxon>Fungi</taxon>
        <taxon>Fungi incertae sedis</taxon>
        <taxon>Mucoromycota</taxon>
        <taxon>Mortierellomycotina</taxon>
        <taxon>Mortierellomycetes</taxon>
        <taxon>Mortierellales</taxon>
        <taxon>Mortierellaceae</taxon>
        <taxon>Linnemannia</taxon>
    </lineage>
</organism>
<feature type="compositionally biased region" description="Polar residues" evidence="1">
    <location>
        <begin position="860"/>
        <end position="895"/>
    </location>
</feature>
<dbReference type="SUPFAM" id="SSF69318">
    <property type="entry name" value="Integrin alpha N-terminal domain"/>
    <property type="match status" value="1"/>
</dbReference>
<dbReference type="Proteomes" id="UP000823405">
    <property type="component" value="Unassembled WGS sequence"/>
</dbReference>
<evidence type="ECO:0000256" key="1">
    <source>
        <dbReference type="SAM" id="MobiDB-lite"/>
    </source>
</evidence>
<feature type="region of interest" description="Disordered" evidence="1">
    <location>
        <begin position="541"/>
        <end position="622"/>
    </location>
</feature>
<name>A0A9P6QUY6_9FUNG</name>
<protein>
    <submittedName>
        <fullName evidence="2">Integrin alpha FG-GAP repeat-containing protein 2</fullName>
    </submittedName>
</protein>
<accession>A0A9P6QUY6</accession>
<feature type="compositionally biased region" description="Gly residues" evidence="1">
    <location>
        <begin position="367"/>
        <end position="379"/>
    </location>
</feature>
<keyword evidence="2" id="KW-0401">Integrin</keyword>
<gene>
    <name evidence="2" type="primary">ITFG2</name>
    <name evidence="2" type="ORF">BGZ97_005094</name>
</gene>
<feature type="compositionally biased region" description="Polar residues" evidence="1">
    <location>
        <begin position="198"/>
        <end position="208"/>
    </location>
</feature>
<feature type="compositionally biased region" description="Low complexity" evidence="1">
    <location>
        <begin position="829"/>
        <end position="845"/>
    </location>
</feature>
<feature type="region of interest" description="Disordered" evidence="1">
    <location>
        <begin position="359"/>
        <end position="391"/>
    </location>
</feature>
<dbReference type="Pfam" id="PF15907">
    <property type="entry name" value="Itfg2"/>
    <property type="match status" value="2"/>
</dbReference>
<proteinExistence type="predicted"/>
<feature type="compositionally biased region" description="Basic and acidic residues" evidence="1">
    <location>
        <begin position="814"/>
        <end position="828"/>
    </location>
</feature>
<dbReference type="InterPro" id="IPR028994">
    <property type="entry name" value="Integrin_alpha_N"/>
</dbReference>
<feature type="region of interest" description="Disordered" evidence="1">
    <location>
        <begin position="734"/>
        <end position="764"/>
    </location>
</feature>
<dbReference type="OrthoDB" id="9996127at2759"/>
<comment type="caution">
    <text evidence="2">The sequence shown here is derived from an EMBL/GenBank/DDBJ whole genome shotgun (WGS) entry which is preliminary data.</text>
</comment>
<feature type="region of interest" description="Disordered" evidence="1">
    <location>
        <begin position="813"/>
        <end position="895"/>
    </location>
</feature>
<sequence length="895" mass="96612">MPTARQVSLVQKLRWHVSGNISPTAFAIGDVDGHGDNAFVIGNLVGELFIFKGNNPEGLPWLTCKGLGTITAVTIGDIRNCGKNSIVVLSAEGLCHIFDIAGIDDEHGHQSSTSTAQSPAGILAGPGSRNTPSATPIHSQIGSIQGNGARRGSEMYSGSGPAARTSAVIANLIGTPPPSSAASIYGSIIPGHGPRSVGGNSAANSPTGTPLLKPQHLPTNATPSSSGKDTNSKRHSMSARHSTFGKTQVRHIGGRRVLERANLILPVPVNINRAHIADIDGDGLNELVLARTDRILHSYALQSGKTSSPTGPTHPQNQPLNLVKLLSRTSSVSTLDSSGLLSPSEDRRETVIHYPAMSSIGRQYNGGPSGAGVGPGPGQGLSDAQDGANDPSARLSLVEKKRWALDGQIHCLSVTKDTHSGLPILLVAQPGLKFVMVDHAGNISEPITQIQRNLTNSLNVSGPDTPTRGAGSGDVATDIVCGTHYVDGQKKDIIGLMSMDGAFALHDLESNTAKVHDLDSTHKIFGFSKLNFGKEFLEQKLREPRKSRPSYGRTSSRYADEIYSDRGEDDDDDDDAGYLDSEDGDTLADHGEYSDDGNDNTRRHERSKSRKPKTSTPSLLISEPYGSRFQKNDMFVGCSWSGITFFIDQEFNTAQYDFDARVCAFGAGQYAVTPGRNEPCLFYVDFEDNIYVYYNLYIQTEPSVQFQDIVKADASLVRTSQRVHSEQNEAYLTKTAVLESEEESQRDGTGTAAPTPAPSDNKIPLASTWAEHDMRRFIHDSLHDVNRYEDEFQRLRRLANIERAKMVAFFDAQSQKEREKAEAKHRALTEATAASLASSTGGSPSYPDPRSRRPPHVLTIDTSENSDPVRPNPQQRSQGSVTSGTREQFSLQELQ</sequence>
<dbReference type="PANTHER" id="PTHR16317">
    <property type="entry name" value="INTEGRIN ALPHA REPEAT DOMAIN-CONTAINING"/>
    <property type="match status" value="1"/>
</dbReference>
<evidence type="ECO:0000313" key="2">
    <source>
        <dbReference type="EMBL" id="KAG0294403.1"/>
    </source>
</evidence>
<feature type="compositionally biased region" description="Acidic residues" evidence="1">
    <location>
        <begin position="567"/>
        <end position="586"/>
    </location>
</feature>
<feature type="compositionally biased region" description="Polar residues" evidence="1">
    <location>
        <begin position="128"/>
        <end position="146"/>
    </location>
</feature>
<dbReference type="AlphaFoldDB" id="A0A9P6QUY6"/>
<feature type="non-terminal residue" evidence="2">
    <location>
        <position position="895"/>
    </location>
</feature>
<keyword evidence="3" id="KW-1185">Reference proteome</keyword>
<dbReference type="EMBL" id="JAAAIN010002329">
    <property type="protein sequence ID" value="KAG0294403.1"/>
    <property type="molecule type" value="Genomic_DNA"/>
</dbReference>
<evidence type="ECO:0000313" key="3">
    <source>
        <dbReference type="Proteomes" id="UP000823405"/>
    </source>
</evidence>
<reference evidence="2" key="1">
    <citation type="journal article" date="2020" name="Fungal Divers.">
        <title>Resolving the Mortierellaceae phylogeny through synthesis of multi-gene phylogenetics and phylogenomics.</title>
        <authorList>
            <person name="Vandepol N."/>
            <person name="Liber J."/>
            <person name="Desiro A."/>
            <person name="Na H."/>
            <person name="Kennedy M."/>
            <person name="Barry K."/>
            <person name="Grigoriev I.V."/>
            <person name="Miller A.N."/>
            <person name="O'Donnell K."/>
            <person name="Stajich J.E."/>
            <person name="Bonito G."/>
        </authorList>
    </citation>
    <scope>NUCLEOTIDE SEQUENCE</scope>
    <source>
        <strain evidence="2">NVP60</strain>
    </source>
</reference>
<dbReference type="InterPro" id="IPR031793">
    <property type="entry name" value="KICSTOR_ITFG2"/>
</dbReference>
<dbReference type="GO" id="GO:0007229">
    <property type="term" value="P:integrin-mediated signaling pathway"/>
    <property type="evidence" value="ECO:0007669"/>
    <property type="project" value="UniProtKB-KW"/>
</dbReference>
<feature type="region of interest" description="Disordered" evidence="1">
    <location>
        <begin position="195"/>
        <end position="248"/>
    </location>
</feature>